<dbReference type="Gene3D" id="3.30.565.10">
    <property type="entry name" value="Histidine kinase-like ATPase, C-terminal domain"/>
    <property type="match status" value="1"/>
</dbReference>
<dbReference type="InterPro" id="IPR029016">
    <property type="entry name" value="GAF-like_dom_sf"/>
</dbReference>
<organism evidence="3 4">
    <name type="scientific">Streptomyces siamensis</name>
    <dbReference type="NCBI Taxonomy" id="1274986"/>
    <lineage>
        <taxon>Bacteria</taxon>
        <taxon>Bacillati</taxon>
        <taxon>Actinomycetota</taxon>
        <taxon>Actinomycetes</taxon>
        <taxon>Kitasatosporales</taxon>
        <taxon>Streptomycetaceae</taxon>
        <taxon>Streptomyces</taxon>
    </lineage>
</organism>
<sequence length="767" mass="81165">MTRDNVLLLIDEDGRVAAWEQPAEELFGWSAAEAVGQSAKALMRKLRAEDGRPREGRPDAEALLVQPTLQGDSMVWRVLAAGDGATTLDAAVMRALFAHPPAELRVFDDQLRMVRAGRGAGLRRDPPAGQPLGVPFSEVCGFAAPEEEAAVARGVLETGVPVVNRLVRGAERSARLGRRVLSVSFLRLEDSGDTVLGLVTLAVDVTERERALRSQALLENVRTAMGHRLNVGDVCQELAEAVVPGFADTAVVEMVDSAVRGEAPPKVPVGPGVLLRQAAMHGLRPVSQVGAVHPLPADTPFSHVLSDLQPRLLQVDTDCAWLAGDPVRASLIEKTEARSLIVAPLVMDDRILGMVTFCRDDPEDRFAHDDLAVASAVCAHAAPCIDRARLYMREWIITSSVQRKILPGELPDRPTVELASLHVPGEEGGGAWSDAIALPGARTALVVGDVAGEGVPAAITMGLLRTAIHTLAALDLQPDELLARLSDTTARLVAARAALPPMDPLVHEPLTADCAIAIYDPVDLTCTIARAGLPQPVVILPDGTSSTLPVPPGPPLAAVDAAPFPATTVSLPTGSTLVMGTTALAEEVMAPTGALRPLLDDAFGGPLSGVRDGIEQAYTRHGRAGETLLLLARTKMLPGERVMTCGLPTGPEAAPIARRAARRQLEAWGLDDETAYTNELIVSELVGNATRYGAPPLQLRLILDQMLTCEVGDSALSAPHVKHARTVDESGRGLFIVASLAEQWGTRYAPQGKTVWAEQPTGIAKAA</sequence>
<comment type="caution">
    <text evidence="3">The sequence shown here is derived from an EMBL/GenBank/DDBJ whole genome shotgun (WGS) entry which is preliminary data.</text>
</comment>
<dbReference type="InterPro" id="IPR036890">
    <property type="entry name" value="HATPase_C_sf"/>
</dbReference>
<dbReference type="PANTHER" id="PTHR43156">
    <property type="entry name" value="STAGE II SPORULATION PROTEIN E-RELATED"/>
    <property type="match status" value="1"/>
</dbReference>
<keyword evidence="4" id="KW-1185">Reference proteome</keyword>
<gene>
    <name evidence="3" type="ORF">GCM10023335_51540</name>
</gene>
<name>A0ABP9J588_9ACTN</name>
<dbReference type="Pfam" id="PF08448">
    <property type="entry name" value="PAS_4"/>
    <property type="match status" value="1"/>
</dbReference>
<dbReference type="EMBL" id="BAABKB010000021">
    <property type="protein sequence ID" value="GAA5021076.1"/>
    <property type="molecule type" value="Genomic_DNA"/>
</dbReference>
<evidence type="ECO:0000259" key="2">
    <source>
        <dbReference type="PROSITE" id="PS50112"/>
    </source>
</evidence>
<dbReference type="PANTHER" id="PTHR43156:SF2">
    <property type="entry name" value="STAGE II SPORULATION PROTEIN E"/>
    <property type="match status" value="1"/>
</dbReference>
<dbReference type="InterPro" id="IPR000014">
    <property type="entry name" value="PAS"/>
</dbReference>
<dbReference type="InterPro" id="IPR003594">
    <property type="entry name" value="HATPase_dom"/>
</dbReference>
<dbReference type="Gene3D" id="3.30.450.40">
    <property type="match status" value="1"/>
</dbReference>
<evidence type="ECO:0000313" key="3">
    <source>
        <dbReference type="EMBL" id="GAA5021076.1"/>
    </source>
</evidence>
<dbReference type="SUPFAM" id="SSF55785">
    <property type="entry name" value="PYP-like sensor domain (PAS domain)"/>
    <property type="match status" value="1"/>
</dbReference>
<dbReference type="Gene3D" id="3.60.40.10">
    <property type="entry name" value="PPM-type phosphatase domain"/>
    <property type="match status" value="1"/>
</dbReference>
<keyword evidence="1" id="KW-0378">Hydrolase</keyword>
<dbReference type="InterPro" id="IPR052016">
    <property type="entry name" value="Bact_Sigma-Reg"/>
</dbReference>
<dbReference type="InterPro" id="IPR035965">
    <property type="entry name" value="PAS-like_dom_sf"/>
</dbReference>
<dbReference type="SUPFAM" id="SSF55781">
    <property type="entry name" value="GAF domain-like"/>
    <property type="match status" value="1"/>
</dbReference>
<proteinExistence type="predicted"/>
<dbReference type="Pfam" id="PF13581">
    <property type="entry name" value="HATPase_c_2"/>
    <property type="match status" value="1"/>
</dbReference>
<dbReference type="Pfam" id="PF01590">
    <property type="entry name" value="GAF"/>
    <property type="match status" value="1"/>
</dbReference>
<evidence type="ECO:0000256" key="1">
    <source>
        <dbReference type="ARBA" id="ARBA00022801"/>
    </source>
</evidence>
<dbReference type="RefSeq" id="WP_345653908.1">
    <property type="nucleotide sequence ID" value="NZ_BAABKB010000021.1"/>
</dbReference>
<accession>A0ABP9J588</accession>
<dbReference type="PROSITE" id="PS50112">
    <property type="entry name" value="PAS"/>
    <property type="match status" value="1"/>
</dbReference>
<evidence type="ECO:0000313" key="4">
    <source>
        <dbReference type="Proteomes" id="UP001501759"/>
    </source>
</evidence>
<dbReference type="InterPro" id="IPR003018">
    <property type="entry name" value="GAF"/>
</dbReference>
<dbReference type="InterPro" id="IPR013656">
    <property type="entry name" value="PAS_4"/>
</dbReference>
<dbReference type="InterPro" id="IPR001932">
    <property type="entry name" value="PPM-type_phosphatase-like_dom"/>
</dbReference>
<dbReference type="Gene3D" id="3.30.450.20">
    <property type="entry name" value="PAS domain"/>
    <property type="match status" value="2"/>
</dbReference>
<dbReference type="CDD" id="cd16936">
    <property type="entry name" value="HATPase_RsbW-like"/>
    <property type="match status" value="1"/>
</dbReference>
<dbReference type="InterPro" id="IPR036457">
    <property type="entry name" value="PPM-type-like_dom_sf"/>
</dbReference>
<dbReference type="SMART" id="SM00331">
    <property type="entry name" value="PP2C_SIG"/>
    <property type="match status" value="1"/>
</dbReference>
<protein>
    <submittedName>
        <fullName evidence="3">SpoIIE family protein phosphatase</fullName>
    </submittedName>
</protein>
<dbReference type="Pfam" id="PF07228">
    <property type="entry name" value="SpoIIE"/>
    <property type="match status" value="1"/>
</dbReference>
<reference evidence="4" key="1">
    <citation type="journal article" date="2019" name="Int. J. Syst. Evol. Microbiol.">
        <title>The Global Catalogue of Microorganisms (GCM) 10K type strain sequencing project: providing services to taxonomists for standard genome sequencing and annotation.</title>
        <authorList>
            <consortium name="The Broad Institute Genomics Platform"/>
            <consortium name="The Broad Institute Genome Sequencing Center for Infectious Disease"/>
            <person name="Wu L."/>
            <person name="Ma J."/>
        </authorList>
    </citation>
    <scope>NUCLEOTIDE SEQUENCE [LARGE SCALE GENOMIC DNA]</scope>
    <source>
        <strain evidence="4">JCM 18409</strain>
    </source>
</reference>
<dbReference type="CDD" id="cd00130">
    <property type="entry name" value="PAS"/>
    <property type="match status" value="1"/>
</dbReference>
<feature type="domain" description="PAS" evidence="2">
    <location>
        <begin position="1"/>
        <end position="50"/>
    </location>
</feature>
<dbReference type="Proteomes" id="UP001501759">
    <property type="component" value="Unassembled WGS sequence"/>
</dbReference>